<dbReference type="Proteomes" id="UP000051992">
    <property type="component" value="Unassembled WGS sequence"/>
</dbReference>
<comment type="caution">
    <text evidence="2">The sequence shown here is derived from an EMBL/GenBank/DDBJ whole genome shotgun (WGS) entry which is preliminary data.</text>
</comment>
<reference evidence="2 3" key="1">
    <citation type="journal article" date="2015" name="Genome Announc.">
        <title>Expanding the biotechnology potential of lactobacilli through comparative genomics of 213 strains and associated genera.</title>
        <authorList>
            <person name="Sun Z."/>
            <person name="Harris H.M."/>
            <person name="McCann A."/>
            <person name="Guo C."/>
            <person name="Argimon S."/>
            <person name="Zhang W."/>
            <person name="Yang X."/>
            <person name="Jeffery I.B."/>
            <person name="Cooney J.C."/>
            <person name="Kagawa T.F."/>
            <person name="Liu W."/>
            <person name="Song Y."/>
            <person name="Salvetti E."/>
            <person name="Wrobel A."/>
            <person name="Rasinkangas P."/>
            <person name="Parkhill J."/>
            <person name="Rea M.C."/>
            <person name="O'Sullivan O."/>
            <person name="Ritari J."/>
            <person name="Douillard F.P."/>
            <person name="Paul Ross R."/>
            <person name="Yang R."/>
            <person name="Briner A.E."/>
            <person name="Felis G.E."/>
            <person name="de Vos W.M."/>
            <person name="Barrangou R."/>
            <person name="Klaenhammer T.R."/>
            <person name="Caufield P.W."/>
            <person name="Cui Y."/>
            <person name="Zhang H."/>
            <person name="O'Toole P.W."/>
        </authorList>
    </citation>
    <scope>NUCLEOTIDE SEQUENCE [LARGE SCALE GENOMIC DNA]</scope>
    <source>
        <strain evidence="2 3">DSM 20410</strain>
    </source>
</reference>
<dbReference type="NCBIfam" id="TIGR01618">
    <property type="entry name" value="phage_P_loop"/>
    <property type="match status" value="1"/>
</dbReference>
<evidence type="ECO:0000313" key="3">
    <source>
        <dbReference type="Proteomes" id="UP000051992"/>
    </source>
</evidence>
<proteinExistence type="predicted"/>
<evidence type="ECO:0008006" key="4">
    <source>
        <dbReference type="Google" id="ProtNLM"/>
    </source>
</evidence>
<accession>A0A0R2GZZ5</accession>
<dbReference type="OrthoDB" id="5413799at2"/>
<dbReference type="EMBL" id="JQBM01000003">
    <property type="protein sequence ID" value="KRN46191.1"/>
    <property type="molecule type" value="Genomic_DNA"/>
</dbReference>
<sequence>MPKYFKEGHIPDVGNMYLIYGGKGTGKTSLSKEFPGLKLMFNFDGSTNAISGTDDIRVIAYNQGDAKQIQHQFMKDFYQQVYKTNEQGQTIINPEIGTIVLDNVTALQNWVIDNIENGSKDGRQNWNLTQKWFRDLSFLLRKTDLPILATVHEMSGDVPGLFKPDMNEKTFNAFASTFDVVGHIYKHDGKNMIDMDPENGNKGANRLDSRKTIEASELLNNNTEETKDEEI</sequence>
<evidence type="ECO:0000313" key="2">
    <source>
        <dbReference type="EMBL" id="KRN46191.1"/>
    </source>
</evidence>
<feature type="region of interest" description="Disordered" evidence="1">
    <location>
        <begin position="192"/>
        <end position="231"/>
    </location>
</feature>
<dbReference type="RefSeq" id="WP_057746410.1">
    <property type="nucleotide sequence ID" value="NZ_JQBM01000003.1"/>
</dbReference>
<dbReference type="SUPFAM" id="SSF52540">
    <property type="entry name" value="P-loop containing nucleoside triphosphate hydrolases"/>
    <property type="match status" value="1"/>
</dbReference>
<organism evidence="2 3">
    <name type="scientific">Weissella viridescens</name>
    <name type="common">Lactobacillus viridescens</name>
    <dbReference type="NCBI Taxonomy" id="1629"/>
    <lineage>
        <taxon>Bacteria</taxon>
        <taxon>Bacillati</taxon>
        <taxon>Bacillota</taxon>
        <taxon>Bacilli</taxon>
        <taxon>Lactobacillales</taxon>
        <taxon>Lactobacillaceae</taxon>
        <taxon>Weissella</taxon>
    </lineage>
</organism>
<dbReference type="PATRIC" id="fig|1629.5.peg.1177"/>
<evidence type="ECO:0000256" key="1">
    <source>
        <dbReference type="SAM" id="MobiDB-lite"/>
    </source>
</evidence>
<keyword evidence="3" id="KW-1185">Reference proteome</keyword>
<dbReference type="Pfam" id="PF13479">
    <property type="entry name" value="AAA_24"/>
    <property type="match status" value="1"/>
</dbReference>
<dbReference type="Gene3D" id="3.40.50.300">
    <property type="entry name" value="P-loop containing nucleotide triphosphate hydrolases"/>
    <property type="match status" value="1"/>
</dbReference>
<protein>
    <recommendedName>
        <fullName evidence="4">Phage nucleotide-binding protein</fullName>
    </recommendedName>
</protein>
<dbReference type="InterPro" id="IPR027417">
    <property type="entry name" value="P-loop_NTPase"/>
</dbReference>
<dbReference type="InterPro" id="IPR006505">
    <property type="entry name" value="Phage_nucleotide-bp"/>
</dbReference>
<gene>
    <name evidence="2" type="ORF">IV50_GL001167</name>
</gene>
<name>A0A0R2GZZ5_WEIVI</name>
<dbReference type="AlphaFoldDB" id="A0A0R2GZZ5"/>
<feature type="compositionally biased region" description="Basic and acidic residues" evidence="1">
    <location>
        <begin position="205"/>
        <end position="214"/>
    </location>
</feature>